<dbReference type="PROSITE" id="PS00041">
    <property type="entry name" value="HTH_ARAC_FAMILY_1"/>
    <property type="match status" value="1"/>
</dbReference>
<dbReference type="Pfam" id="PF12833">
    <property type="entry name" value="HTH_18"/>
    <property type="match status" value="1"/>
</dbReference>
<comment type="caution">
    <text evidence="5">The sequence shown here is derived from an EMBL/GenBank/DDBJ whole genome shotgun (WGS) entry which is preliminary data.</text>
</comment>
<dbReference type="InterPro" id="IPR020449">
    <property type="entry name" value="Tscrpt_reg_AraC-type_HTH"/>
</dbReference>
<evidence type="ECO:0000259" key="4">
    <source>
        <dbReference type="PROSITE" id="PS01124"/>
    </source>
</evidence>
<proteinExistence type="predicted"/>
<accession>A0ABW5NMC8</accession>
<keyword evidence="1" id="KW-0805">Transcription regulation</keyword>
<dbReference type="PRINTS" id="PR00032">
    <property type="entry name" value="HTHARAC"/>
</dbReference>
<dbReference type="SUPFAM" id="SSF46689">
    <property type="entry name" value="Homeodomain-like"/>
    <property type="match status" value="2"/>
</dbReference>
<dbReference type="InterPro" id="IPR009057">
    <property type="entry name" value="Homeodomain-like_sf"/>
</dbReference>
<dbReference type="RefSeq" id="WP_380870177.1">
    <property type="nucleotide sequence ID" value="NZ_JBHUMA010000007.1"/>
</dbReference>
<name>A0ABW5NMC8_9SPHI</name>
<evidence type="ECO:0000256" key="1">
    <source>
        <dbReference type="ARBA" id="ARBA00023015"/>
    </source>
</evidence>
<feature type="domain" description="HTH araC/xylS-type" evidence="4">
    <location>
        <begin position="78"/>
        <end position="177"/>
    </location>
</feature>
<dbReference type="InterPro" id="IPR053142">
    <property type="entry name" value="PchR_regulatory_protein"/>
</dbReference>
<dbReference type="Proteomes" id="UP001597393">
    <property type="component" value="Unassembled WGS sequence"/>
</dbReference>
<evidence type="ECO:0000256" key="2">
    <source>
        <dbReference type="ARBA" id="ARBA00023125"/>
    </source>
</evidence>
<dbReference type="SMART" id="SM00342">
    <property type="entry name" value="HTH_ARAC"/>
    <property type="match status" value="1"/>
</dbReference>
<reference evidence="6" key="1">
    <citation type="journal article" date="2019" name="Int. J. Syst. Evol. Microbiol.">
        <title>The Global Catalogue of Microorganisms (GCM) 10K type strain sequencing project: providing services to taxonomists for standard genome sequencing and annotation.</title>
        <authorList>
            <consortium name="The Broad Institute Genomics Platform"/>
            <consortium name="The Broad Institute Genome Sequencing Center for Infectious Disease"/>
            <person name="Wu L."/>
            <person name="Ma J."/>
        </authorList>
    </citation>
    <scope>NUCLEOTIDE SEQUENCE [LARGE SCALE GENOMIC DNA]</scope>
    <source>
        <strain evidence="6">KCTC 42248</strain>
    </source>
</reference>
<keyword evidence="3" id="KW-0804">Transcription</keyword>
<sequence>MNQFEETDCITYRRSINHCFPTQAQDLSDLIANKKTNYLNLKMTVLHHLQNCLEFLTDSDQRTYCEQQLKSLELDRVSAVKRIIDERFKENLTIGRLAREVGTNEQYLKRHFKIAFGSTVYQYILRRRMESAKEYLSHPNSYKVSEVAELTGYKYATHFTKTFKKYFGMKPAASNKLKTFADKFLIINISLEAFELGLTSLVI</sequence>
<gene>
    <name evidence="5" type="ORF">ACFSQ3_13875</name>
</gene>
<evidence type="ECO:0000313" key="5">
    <source>
        <dbReference type="EMBL" id="MFD2600040.1"/>
    </source>
</evidence>
<evidence type="ECO:0000313" key="6">
    <source>
        <dbReference type="Proteomes" id="UP001597393"/>
    </source>
</evidence>
<dbReference type="EMBL" id="JBHUMA010000007">
    <property type="protein sequence ID" value="MFD2600040.1"/>
    <property type="molecule type" value="Genomic_DNA"/>
</dbReference>
<dbReference type="InterPro" id="IPR018060">
    <property type="entry name" value="HTH_AraC"/>
</dbReference>
<dbReference type="PANTHER" id="PTHR47893:SF1">
    <property type="entry name" value="REGULATORY PROTEIN PCHR"/>
    <property type="match status" value="1"/>
</dbReference>
<keyword evidence="2" id="KW-0238">DNA-binding</keyword>
<dbReference type="InterPro" id="IPR018062">
    <property type="entry name" value="HTH_AraC-typ_CS"/>
</dbReference>
<dbReference type="PROSITE" id="PS01124">
    <property type="entry name" value="HTH_ARAC_FAMILY_2"/>
    <property type="match status" value="1"/>
</dbReference>
<dbReference type="Gene3D" id="1.10.10.60">
    <property type="entry name" value="Homeodomain-like"/>
    <property type="match status" value="2"/>
</dbReference>
<keyword evidence="6" id="KW-1185">Reference proteome</keyword>
<dbReference type="PANTHER" id="PTHR47893">
    <property type="entry name" value="REGULATORY PROTEIN PCHR"/>
    <property type="match status" value="1"/>
</dbReference>
<evidence type="ECO:0000256" key="3">
    <source>
        <dbReference type="ARBA" id="ARBA00023163"/>
    </source>
</evidence>
<organism evidence="5 6">
    <name type="scientific">Sphingobacterium corticis</name>
    <dbReference type="NCBI Taxonomy" id="1812823"/>
    <lineage>
        <taxon>Bacteria</taxon>
        <taxon>Pseudomonadati</taxon>
        <taxon>Bacteroidota</taxon>
        <taxon>Sphingobacteriia</taxon>
        <taxon>Sphingobacteriales</taxon>
        <taxon>Sphingobacteriaceae</taxon>
        <taxon>Sphingobacterium</taxon>
    </lineage>
</organism>
<protein>
    <submittedName>
        <fullName evidence="5">Helix-turn-helix transcriptional regulator</fullName>
    </submittedName>
</protein>